<dbReference type="SUPFAM" id="SSF52833">
    <property type="entry name" value="Thioredoxin-like"/>
    <property type="match status" value="1"/>
</dbReference>
<dbReference type="Pfam" id="PF13419">
    <property type="entry name" value="HAD_2"/>
    <property type="match status" value="1"/>
</dbReference>
<dbReference type="GO" id="GO:0016787">
    <property type="term" value="F:hydrolase activity"/>
    <property type="evidence" value="ECO:0007669"/>
    <property type="project" value="UniProtKB-KW"/>
</dbReference>
<dbReference type="InterPro" id="IPR051600">
    <property type="entry name" value="Beta-PGM-like"/>
</dbReference>
<dbReference type="AlphaFoldDB" id="A0AAN8YVY3"/>
<dbReference type="InterPro" id="IPR006439">
    <property type="entry name" value="HAD-SF_hydro_IA"/>
</dbReference>
<dbReference type="Gene3D" id="3.40.30.10">
    <property type="entry name" value="Glutaredoxin"/>
    <property type="match status" value="1"/>
</dbReference>
<dbReference type="SUPFAM" id="SSF56784">
    <property type="entry name" value="HAD-like"/>
    <property type="match status" value="1"/>
</dbReference>
<keyword evidence="3" id="KW-0460">Magnesium</keyword>
<keyword evidence="6" id="KW-0378">Hydrolase</keyword>
<dbReference type="GO" id="GO:0046872">
    <property type="term" value="F:metal ion binding"/>
    <property type="evidence" value="ECO:0007669"/>
    <property type="project" value="UniProtKB-KW"/>
</dbReference>
<dbReference type="PANTHER" id="PTHR46193">
    <property type="entry name" value="6-PHOSPHOGLUCONATE PHOSPHATASE"/>
    <property type="match status" value="1"/>
</dbReference>
<sequence>MALRFTSSSSFSRSNILSPHKTTLLQPSFSINHHLRRRNDAVSFPKSCEWRAMKVSACVKLEEEEKSTSLKEWGKVSAVLFDMDGVLCNSEEPSRKAAVDVFAELGVQCTPEDFAPFTGTGEANFLGGVAKVKGVEGFDAEAAKKRFFEIYLDKYAKPNSGIGFPGALELITQCKNSGLKVAVASSADRVKVDANLAAAGLPLSLFDAIVSADAFENLKPAPDIFLAASGNLNVPPSECVVIEDAVAGVQAAKAAKMRCVAVTTTLPEENFVSAGPSFIRKDIGSVSLKDILTGDSGFNNDKIQGHQNNNFSMQTLPELLKERADNSQVLDTPASDNFLSAMQYASPNAIWNLVFGVNSPFGEKEGESQSGRVQQFIDYIADLEARGSTRIVPEFPSKLDWLNTSPLKFCRDLKGKVVLLDFWTYCCINCLHVLPDLEFLEKKYKEMQFVVVGVHSAKFDIEKDSEAIHNAILCYNNLTQ</sequence>
<dbReference type="InterPro" id="IPR036412">
    <property type="entry name" value="HAD-like_sf"/>
</dbReference>
<evidence type="ECO:0000256" key="3">
    <source>
        <dbReference type="ARBA" id="ARBA00022842"/>
    </source>
</evidence>
<evidence type="ECO:0000256" key="4">
    <source>
        <dbReference type="ARBA" id="ARBA00023277"/>
    </source>
</evidence>
<dbReference type="InterPro" id="IPR023214">
    <property type="entry name" value="HAD_sf"/>
</dbReference>
<dbReference type="InterPro" id="IPR023198">
    <property type="entry name" value="PGP-like_dom2"/>
</dbReference>
<keyword evidence="2" id="KW-0479">Metal-binding</keyword>
<dbReference type="EMBL" id="JBAMMX010000028">
    <property type="protein sequence ID" value="KAK6911658.1"/>
    <property type="molecule type" value="Genomic_DNA"/>
</dbReference>
<keyword evidence="4" id="KW-0119">Carbohydrate metabolism</keyword>
<organism evidence="6 7">
    <name type="scientific">Dillenia turbinata</name>
    <dbReference type="NCBI Taxonomy" id="194707"/>
    <lineage>
        <taxon>Eukaryota</taxon>
        <taxon>Viridiplantae</taxon>
        <taxon>Streptophyta</taxon>
        <taxon>Embryophyta</taxon>
        <taxon>Tracheophyta</taxon>
        <taxon>Spermatophyta</taxon>
        <taxon>Magnoliopsida</taxon>
        <taxon>eudicotyledons</taxon>
        <taxon>Gunneridae</taxon>
        <taxon>Pentapetalae</taxon>
        <taxon>Dilleniales</taxon>
        <taxon>Dilleniaceae</taxon>
        <taxon>Dillenia</taxon>
    </lineage>
</organism>
<dbReference type="InterPro" id="IPR012336">
    <property type="entry name" value="Thioredoxin-like_fold"/>
</dbReference>
<dbReference type="Gene3D" id="3.40.50.1000">
    <property type="entry name" value="HAD superfamily/HAD-like"/>
    <property type="match status" value="1"/>
</dbReference>
<dbReference type="InterPro" id="IPR041492">
    <property type="entry name" value="HAD_2"/>
</dbReference>
<dbReference type="InterPro" id="IPR036249">
    <property type="entry name" value="Thioredoxin-like_sf"/>
</dbReference>
<dbReference type="SFLD" id="SFLDG01135">
    <property type="entry name" value="C1.5.6:_HAD__Beta-PGM__Phospha"/>
    <property type="match status" value="1"/>
</dbReference>
<accession>A0AAN8YVY3</accession>
<evidence type="ECO:0000256" key="2">
    <source>
        <dbReference type="ARBA" id="ARBA00022723"/>
    </source>
</evidence>
<dbReference type="SFLD" id="SFLDS00003">
    <property type="entry name" value="Haloacid_Dehalogenase"/>
    <property type="match status" value="1"/>
</dbReference>
<reference evidence="6 7" key="1">
    <citation type="submission" date="2023-12" db="EMBL/GenBank/DDBJ databases">
        <title>A high-quality genome assembly for Dillenia turbinata (Dilleniales).</title>
        <authorList>
            <person name="Chanderbali A."/>
        </authorList>
    </citation>
    <scope>NUCLEOTIDE SEQUENCE [LARGE SCALE GENOMIC DNA]</scope>
    <source>
        <strain evidence="6">LSX21</strain>
        <tissue evidence="6">Leaf</tissue>
    </source>
</reference>
<dbReference type="Proteomes" id="UP001370490">
    <property type="component" value="Unassembled WGS sequence"/>
</dbReference>
<gene>
    <name evidence="6" type="ORF">RJ641_023751</name>
</gene>
<evidence type="ECO:0000259" key="5">
    <source>
        <dbReference type="Pfam" id="PF13905"/>
    </source>
</evidence>
<name>A0AAN8YVY3_9MAGN</name>
<dbReference type="PANTHER" id="PTHR46193:SF18">
    <property type="entry name" value="HEXITOL PHOSPHATASE B"/>
    <property type="match status" value="1"/>
</dbReference>
<dbReference type="SFLD" id="SFLDG01129">
    <property type="entry name" value="C1.5:_HAD__Beta-PGM__Phosphata"/>
    <property type="match status" value="1"/>
</dbReference>
<feature type="domain" description="Thioredoxin-like fold" evidence="5">
    <location>
        <begin position="415"/>
        <end position="458"/>
    </location>
</feature>
<keyword evidence="7" id="KW-1185">Reference proteome</keyword>
<dbReference type="Gene3D" id="1.10.150.240">
    <property type="entry name" value="Putative phosphatase, domain 2"/>
    <property type="match status" value="1"/>
</dbReference>
<dbReference type="CDD" id="cd07505">
    <property type="entry name" value="HAD_BPGM-like"/>
    <property type="match status" value="1"/>
</dbReference>
<evidence type="ECO:0000313" key="6">
    <source>
        <dbReference type="EMBL" id="KAK6911658.1"/>
    </source>
</evidence>
<comment type="caution">
    <text evidence="6">The sequence shown here is derived from an EMBL/GenBank/DDBJ whole genome shotgun (WGS) entry which is preliminary data.</text>
</comment>
<dbReference type="NCBIfam" id="TIGR01509">
    <property type="entry name" value="HAD-SF-IA-v3"/>
    <property type="match status" value="1"/>
</dbReference>
<proteinExistence type="predicted"/>
<dbReference type="Pfam" id="PF13905">
    <property type="entry name" value="Thioredoxin_8"/>
    <property type="match status" value="1"/>
</dbReference>
<evidence type="ECO:0000313" key="7">
    <source>
        <dbReference type="Proteomes" id="UP001370490"/>
    </source>
</evidence>
<evidence type="ECO:0000256" key="1">
    <source>
        <dbReference type="ARBA" id="ARBA00001946"/>
    </source>
</evidence>
<comment type="cofactor">
    <cofactor evidence="1">
        <name>Mg(2+)</name>
        <dbReference type="ChEBI" id="CHEBI:18420"/>
    </cofactor>
</comment>
<protein>
    <submittedName>
        <fullName evidence="6">Haloacid dehalogenase-like hydrolase</fullName>
    </submittedName>
</protein>
<dbReference type="PRINTS" id="PR00413">
    <property type="entry name" value="HADHALOGNASE"/>
</dbReference>